<gene>
    <name evidence="2" type="ORF">HHK36_030379</name>
</gene>
<protein>
    <submittedName>
        <fullName evidence="2">Uncharacterized protein</fullName>
    </submittedName>
</protein>
<evidence type="ECO:0000313" key="2">
    <source>
        <dbReference type="EMBL" id="KAF8377007.1"/>
    </source>
</evidence>
<name>A0A835CYM8_TETSI</name>
<dbReference type="Proteomes" id="UP000655225">
    <property type="component" value="Unassembled WGS sequence"/>
</dbReference>
<proteinExistence type="predicted"/>
<dbReference type="OMA" id="RWRYERI"/>
<feature type="region of interest" description="Disordered" evidence="1">
    <location>
        <begin position="83"/>
        <end position="111"/>
    </location>
</feature>
<sequence>MDGFTSLLRYSFQSFSSSSSLEDFSIKAGLLGSESSEFEGKLQTRLGSMAKEEMKEDRKNMKKTEQPSKNGVFISVYIELPTSGRRKKNDPNTTIKRKPCSSKPKVSSKDGYDRRAQLLAYARDLRHSNSQQVEWPRKNLRPKSKWSWASSPAKLRRSFQRLCSPTRRRWRYERIISEETTVIERSCCPQRNSHFYVETIKVYAKKAIMWLEVQ</sequence>
<dbReference type="OrthoDB" id="847067at2759"/>
<reference evidence="2 3" key="1">
    <citation type="submission" date="2020-04" db="EMBL/GenBank/DDBJ databases">
        <title>Plant Genome Project.</title>
        <authorList>
            <person name="Zhang R.-G."/>
        </authorList>
    </citation>
    <scope>NUCLEOTIDE SEQUENCE [LARGE SCALE GENOMIC DNA]</scope>
    <source>
        <strain evidence="2">YNK0</strain>
        <tissue evidence="2">Leaf</tissue>
    </source>
</reference>
<evidence type="ECO:0000256" key="1">
    <source>
        <dbReference type="SAM" id="MobiDB-lite"/>
    </source>
</evidence>
<dbReference type="AlphaFoldDB" id="A0A835CYM8"/>
<evidence type="ECO:0000313" key="3">
    <source>
        <dbReference type="Proteomes" id="UP000655225"/>
    </source>
</evidence>
<comment type="caution">
    <text evidence="2">The sequence shown here is derived from an EMBL/GenBank/DDBJ whole genome shotgun (WGS) entry which is preliminary data.</text>
</comment>
<organism evidence="2 3">
    <name type="scientific">Tetracentron sinense</name>
    <name type="common">Spur-leaf</name>
    <dbReference type="NCBI Taxonomy" id="13715"/>
    <lineage>
        <taxon>Eukaryota</taxon>
        <taxon>Viridiplantae</taxon>
        <taxon>Streptophyta</taxon>
        <taxon>Embryophyta</taxon>
        <taxon>Tracheophyta</taxon>
        <taxon>Spermatophyta</taxon>
        <taxon>Magnoliopsida</taxon>
        <taxon>Trochodendrales</taxon>
        <taxon>Trochodendraceae</taxon>
        <taxon>Tetracentron</taxon>
    </lineage>
</organism>
<accession>A0A835CYM8</accession>
<dbReference type="EMBL" id="JABCRI010000024">
    <property type="protein sequence ID" value="KAF8377007.1"/>
    <property type="molecule type" value="Genomic_DNA"/>
</dbReference>
<keyword evidence="3" id="KW-1185">Reference proteome</keyword>